<proteinExistence type="predicted"/>
<gene>
    <name evidence="1" type="ORF">WT26_13360</name>
</gene>
<sequence>MSIDEGLSYDELTVQTEQVISALLARYAVAADQNAQRKLRDLAHGALVLWSTLAYRTALKIGEADRYVADQDRLNAMFPEGTLSI</sequence>
<accession>A0A1B4PSI9</accession>
<dbReference type="Proteomes" id="UP000094776">
    <property type="component" value="Chromosome 1"/>
</dbReference>
<reference evidence="1 2" key="1">
    <citation type="submission" date="2015-12" db="EMBL/GenBank/DDBJ databases">
        <title>Diversity of Burkholderia near neighbor genomes.</title>
        <authorList>
            <person name="Sahl J."/>
            <person name="Wagner D."/>
            <person name="Keim P."/>
        </authorList>
    </citation>
    <scope>NUCLEOTIDE SEQUENCE [LARGE SCALE GENOMIC DNA]</scope>
    <source>
        <strain evidence="1 2">MSMB1184WGS</strain>
    </source>
</reference>
<protein>
    <submittedName>
        <fullName evidence="1">Uncharacterized protein</fullName>
    </submittedName>
</protein>
<evidence type="ECO:0000313" key="1">
    <source>
        <dbReference type="EMBL" id="AOK16909.1"/>
    </source>
</evidence>
<organism evidence="1 2">
    <name type="scientific">Burkholderia cepacia</name>
    <name type="common">Pseudomonas cepacia</name>
    <dbReference type="NCBI Taxonomy" id="292"/>
    <lineage>
        <taxon>Bacteria</taxon>
        <taxon>Pseudomonadati</taxon>
        <taxon>Pseudomonadota</taxon>
        <taxon>Betaproteobacteria</taxon>
        <taxon>Burkholderiales</taxon>
        <taxon>Burkholderiaceae</taxon>
        <taxon>Burkholderia</taxon>
        <taxon>Burkholderia cepacia complex</taxon>
    </lineage>
</organism>
<dbReference type="EMBL" id="CP013443">
    <property type="protein sequence ID" value="AOK16909.1"/>
    <property type="molecule type" value="Genomic_DNA"/>
</dbReference>
<evidence type="ECO:0000313" key="2">
    <source>
        <dbReference type="Proteomes" id="UP000094776"/>
    </source>
</evidence>
<dbReference type="RefSeq" id="WP_059648058.1">
    <property type="nucleotide sequence ID" value="NZ_CP013443.1"/>
</dbReference>
<dbReference type="AlphaFoldDB" id="A0A1B4PSI9"/>
<name>A0A1B4PSI9_BURCE</name>